<keyword evidence="2" id="KW-1185">Reference proteome</keyword>
<comment type="caution">
    <text evidence="1">The sequence shown here is derived from an EMBL/GenBank/DDBJ whole genome shotgun (WGS) entry which is preliminary data.</text>
</comment>
<dbReference type="Proteomes" id="UP001279734">
    <property type="component" value="Unassembled WGS sequence"/>
</dbReference>
<name>A0AAD3TLA8_NEPGR</name>
<evidence type="ECO:0000313" key="1">
    <source>
        <dbReference type="EMBL" id="GMH31660.1"/>
    </source>
</evidence>
<dbReference type="EMBL" id="BSYO01000040">
    <property type="protein sequence ID" value="GMH31660.1"/>
    <property type="molecule type" value="Genomic_DNA"/>
</dbReference>
<accession>A0AAD3TLA8</accession>
<sequence>MNQFGLFCVESSGLALTNDGAEFNNQVSHSVSSFGMSIICSGIILRVDDPLCPKGVERAMSVIIVLFLVFQNQVMGDISDPQVIEPLRYINLHSSMVSLTQFDQLEFDHDASTVVFLVREDGAINNIDEDLKSPGLYHYVWTLGSPGCFPFKPLLDLLPMDDATLVVTTGTRLRISRSNSTFLTATDPWTRIVLFKMLNQGVFSDINGCILGKR</sequence>
<proteinExistence type="predicted"/>
<organism evidence="1 2">
    <name type="scientific">Nepenthes gracilis</name>
    <name type="common">Slender pitcher plant</name>
    <dbReference type="NCBI Taxonomy" id="150966"/>
    <lineage>
        <taxon>Eukaryota</taxon>
        <taxon>Viridiplantae</taxon>
        <taxon>Streptophyta</taxon>
        <taxon>Embryophyta</taxon>
        <taxon>Tracheophyta</taxon>
        <taxon>Spermatophyta</taxon>
        <taxon>Magnoliopsida</taxon>
        <taxon>eudicotyledons</taxon>
        <taxon>Gunneridae</taxon>
        <taxon>Pentapetalae</taxon>
        <taxon>Caryophyllales</taxon>
        <taxon>Nepenthaceae</taxon>
        <taxon>Nepenthes</taxon>
    </lineage>
</organism>
<protein>
    <submittedName>
        <fullName evidence="1">Uncharacterized protein</fullName>
    </submittedName>
</protein>
<gene>
    <name evidence="1" type="ORF">Nepgr_033504</name>
</gene>
<evidence type="ECO:0000313" key="2">
    <source>
        <dbReference type="Proteomes" id="UP001279734"/>
    </source>
</evidence>
<reference evidence="1" key="1">
    <citation type="submission" date="2023-05" db="EMBL/GenBank/DDBJ databases">
        <title>Nepenthes gracilis genome sequencing.</title>
        <authorList>
            <person name="Fukushima K."/>
        </authorList>
    </citation>
    <scope>NUCLEOTIDE SEQUENCE</scope>
    <source>
        <strain evidence="1">SING2019-196</strain>
    </source>
</reference>
<dbReference type="AlphaFoldDB" id="A0AAD3TLA8"/>